<protein>
    <recommendedName>
        <fullName evidence="4">Spore-associated protein A</fullName>
    </recommendedName>
</protein>
<dbReference type="Proteomes" id="UP000318186">
    <property type="component" value="Unassembled WGS sequence"/>
</dbReference>
<evidence type="ECO:0000256" key="1">
    <source>
        <dbReference type="SAM" id="SignalP"/>
    </source>
</evidence>
<reference evidence="2 3" key="1">
    <citation type="submission" date="2019-06" db="EMBL/GenBank/DDBJ databases">
        <title>Sequencing the genomes of 1000 actinobacteria strains.</title>
        <authorList>
            <person name="Klenk H.-P."/>
        </authorList>
    </citation>
    <scope>NUCLEOTIDE SEQUENCE [LARGE SCALE GENOMIC DNA]</scope>
    <source>
        <strain evidence="2 3">DSM 42059</strain>
    </source>
</reference>
<feature type="chain" id="PRO_5022151936" description="Spore-associated protein A" evidence="1">
    <location>
        <begin position="32"/>
        <end position="143"/>
    </location>
</feature>
<feature type="signal peptide" evidence="1">
    <location>
        <begin position="1"/>
        <end position="31"/>
    </location>
</feature>
<keyword evidence="1" id="KW-0732">Signal</keyword>
<evidence type="ECO:0008006" key="4">
    <source>
        <dbReference type="Google" id="ProtNLM"/>
    </source>
</evidence>
<comment type="caution">
    <text evidence="2">The sequence shown here is derived from an EMBL/GenBank/DDBJ whole genome shotgun (WGS) entry which is preliminary data.</text>
</comment>
<dbReference type="AlphaFoldDB" id="A0A561TYL7"/>
<proteinExistence type="predicted"/>
<evidence type="ECO:0000313" key="2">
    <source>
        <dbReference type="EMBL" id="TWF92215.1"/>
    </source>
</evidence>
<organism evidence="2 3">
    <name type="scientific">Streptomyces brevispora</name>
    <dbReference type="NCBI Taxonomy" id="887462"/>
    <lineage>
        <taxon>Bacteria</taxon>
        <taxon>Bacillati</taxon>
        <taxon>Actinomycetota</taxon>
        <taxon>Actinomycetes</taxon>
        <taxon>Kitasatosporales</taxon>
        <taxon>Streptomycetaceae</taxon>
        <taxon>Streptomyces</taxon>
    </lineage>
</organism>
<dbReference type="EMBL" id="VIWW01000002">
    <property type="protein sequence ID" value="TWF92215.1"/>
    <property type="molecule type" value="Genomic_DNA"/>
</dbReference>
<accession>A0A561TYL7</accession>
<gene>
    <name evidence="2" type="ORF">FHX80_12535</name>
</gene>
<name>A0A561TYL7_9ACTN</name>
<evidence type="ECO:0000313" key="3">
    <source>
        <dbReference type="Proteomes" id="UP000318186"/>
    </source>
</evidence>
<dbReference type="InterPro" id="IPR006311">
    <property type="entry name" value="TAT_signal"/>
</dbReference>
<sequence length="143" mass="14802">MSTLRRRFSVMACLASAALGASLLVASPASAAAAYNGACGSGYSVVNSARVNGYAATVFLTYSASTKKNCVVTIRDTPGTVKTMWAGIERTGEPLSYIVDFGDYTTYAGPVYLSAGGKCVTWRGGVINNNLANDVIVYGTNCG</sequence>
<dbReference type="PROSITE" id="PS51318">
    <property type="entry name" value="TAT"/>
    <property type="match status" value="1"/>
</dbReference>